<dbReference type="Proteomes" id="UP000635245">
    <property type="component" value="Unassembled WGS sequence"/>
</dbReference>
<dbReference type="GO" id="GO:0005737">
    <property type="term" value="C:cytoplasm"/>
    <property type="evidence" value="ECO:0007669"/>
    <property type="project" value="TreeGrafter"/>
</dbReference>
<name>A0A934V9A1_9PSEU</name>
<evidence type="ECO:0000313" key="4">
    <source>
        <dbReference type="Proteomes" id="UP000635245"/>
    </source>
</evidence>
<dbReference type="InterPro" id="IPR009100">
    <property type="entry name" value="AcylCoA_DH/oxidase_NM_dom_sf"/>
</dbReference>
<dbReference type="SUPFAM" id="SSF56645">
    <property type="entry name" value="Acyl-CoA dehydrogenase NM domain-like"/>
    <property type="match status" value="1"/>
</dbReference>
<evidence type="ECO:0000256" key="1">
    <source>
        <dbReference type="ARBA" id="ARBA00023002"/>
    </source>
</evidence>
<dbReference type="InterPro" id="IPR037069">
    <property type="entry name" value="AcylCoA_DH/ox_N_sf"/>
</dbReference>
<dbReference type="InterPro" id="IPR050741">
    <property type="entry name" value="Acyl-CoA_dehydrogenase"/>
</dbReference>
<keyword evidence="1" id="KW-0560">Oxidoreductase</keyword>
<protein>
    <submittedName>
        <fullName evidence="3">Acyl-CoA dehydrogenase family protein</fullName>
    </submittedName>
</protein>
<dbReference type="Pfam" id="PF02770">
    <property type="entry name" value="Acyl-CoA_dh_M"/>
    <property type="match status" value="1"/>
</dbReference>
<dbReference type="PANTHER" id="PTHR48083:SF1">
    <property type="entry name" value="DEHYDROGENASE, PUTATIVE (AFU_ORTHOLOGUE AFUA_7G06510)-RELATED"/>
    <property type="match status" value="1"/>
</dbReference>
<evidence type="ECO:0000259" key="2">
    <source>
        <dbReference type="Pfam" id="PF02770"/>
    </source>
</evidence>
<dbReference type="RefSeq" id="WP_200326440.1">
    <property type="nucleotide sequence ID" value="NZ_JAENJH010000064.1"/>
</dbReference>
<dbReference type="AlphaFoldDB" id="A0A934V9A1"/>
<dbReference type="GO" id="GO:0003995">
    <property type="term" value="F:acyl-CoA dehydrogenase activity"/>
    <property type="evidence" value="ECO:0007669"/>
    <property type="project" value="TreeGrafter"/>
</dbReference>
<dbReference type="GO" id="GO:0050660">
    <property type="term" value="F:flavin adenine dinucleotide binding"/>
    <property type="evidence" value="ECO:0007669"/>
    <property type="project" value="InterPro"/>
</dbReference>
<gene>
    <name evidence="3" type="ORF">JHE00_34715</name>
</gene>
<comment type="caution">
    <text evidence="3">The sequence shown here is derived from an EMBL/GenBank/DDBJ whole genome shotgun (WGS) entry which is preliminary data.</text>
</comment>
<dbReference type="GO" id="GO:0033539">
    <property type="term" value="P:fatty acid beta-oxidation using acyl-CoA dehydrogenase"/>
    <property type="evidence" value="ECO:0007669"/>
    <property type="project" value="TreeGrafter"/>
</dbReference>
<feature type="domain" description="Acyl-CoA oxidase/dehydrogenase middle" evidence="2">
    <location>
        <begin position="23"/>
        <end position="96"/>
    </location>
</feature>
<dbReference type="Gene3D" id="2.40.110.10">
    <property type="entry name" value="Butyryl-CoA Dehydrogenase, subunit A, domain 2"/>
    <property type="match status" value="1"/>
</dbReference>
<organism evidence="3 4">
    <name type="scientific">Prauserella cavernicola</name>
    <dbReference type="NCBI Taxonomy" id="2800127"/>
    <lineage>
        <taxon>Bacteria</taxon>
        <taxon>Bacillati</taxon>
        <taxon>Actinomycetota</taxon>
        <taxon>Actinomycetes</taxon>
        <taxon>Pseudonocardiales</taxon>
        <taxon>Pseudonocardiaceae</taxon>
        <taxon>Prauserella</taxon>
    </lineage>
</organism>
<dbReference type="InterPro" id="IPR006091">
    <property type="entry name" value="Acyl-CoA_Oxase/DH_mid-dom"/>
</dbReference>
<dbReference type="Gene3D" id="1.10.540.10">
    <property type="entry name" value="Acyl-CoA dehydrogenase/oxidase, N-terminal domain"/>
    <property type="match status" value="1"/>
</dbReference>
<sequence length="96" mass="10365">RFGTDEQKKHWLPGFANGSVRMAYGITEPDAGSNSHRITTTARRDGGDWILSGRTVYISGVDEADAVLIVGRTEDAKTGRLKPALYIGPTDAPGFE</sequence>
<keyword evidence="4" id="KW-1185">Reference proteome</keyword>
<accession>A0A934V9A1</accession>
<feature type="non-terminal residue" evidence="3">
    <location>
        <position position="1"/>
    </location>
</feature>
<reference evidence="3" key="1">
    <citation type="submission" date="2020-12" db="EMBL/GenBank/DDBJ databases">
        <title>Prauserella sp. ASG 168, a novel actinomycete isolated from cave rock.</title>
        <authorList>
            <person name="Suriyachadkun C."/>
        </authorList>
    </citation>
    <scope>NUCLEOTIDE SEQUENCE</scope>
    <source>
        <strain evidence="3">ASG 168</strain>
    </source>
</reference>
<dbReference type="EMBL" id="JAENJH010000064">
    <property type="protein sequence ID" value="MBK1789504.1"/>
    <property type="molecule type" value="Genomic_DNA"/>
</dbReference>
<dbReference type="PANTHER" id="PTHR48083">
    <property type="entry name" value="MEDIUM-CHAIN SPECIFIC ACYL-COA DEHYDROGENASE, MITOCHONDRIAL-RELATED"/>
    <property type="match status" value="1"/>
</dbReference>
<evidence type="ECO:0000313" key="3">
    <source>
        <dbReference type="EMBL" id="MBK1789504.1"/>
    </source>
</evidence>
<dbReference type="InterPro" id="IPR046373">
    <property type="entry name" value="Acyl-CoA_Oxase/DH_mid-dom_sf"/>
</dbReference>
<proteinExistence type="predicted"/>
<feature type="non-terminal residue" evidence="3">
    <location>
        <position position="96"/>
    </location>
</feature>